<dbReference type="InterPro" id="IPR012337">
    <property type="entry name" value="RNaseH-like_sf"/>
</dbReference>
<evidence type="ECO:0000313" key="1">
    <source>
        <dbReference type="EMBL" id="KII83109.1"/>
    </source>
</evidence>
<proteinExistence type="predicted"/>
<keyword evidence="2" id="KW-1185">Reference proteome</keyword>
<organism evidence="1 2">
    <name type="scientific">Plicaturopsis crispa FD-325 SS-3</name>
    <dbReference type="NCBI Taxonomy" id="944288"/>
    <lineage>
        <taxon>Eukaryota</taxon>
        <taxon>Fungi</taxon>
        <taxon>Dikarya</taxon>
        <taxon>Basidiomycota</taxon>
        <taxon>Agaricomycotina</taxon>
        <taxon>Agaricomycetes</taxon>
        <taxon>Agaricomycetidae</taxon>
        <taxon>Amylocorticiales</taxon>
        <taxon>Amylocorticiaceae</taxon>
        <taxon>Plicatura</taxon>
        <taxon>Plicaturopsis crispa</taxon>
    </lineage>
</organism>
<gene>
    <name evidence="1" type="ORF">PLICRDRAFT_119825</name>
</gene>
<name>A0A0C9T1Q1_PLICR</name>
<dbReference type="Proteomes" id="UP000053263">
    <property type="component" value="Unassembled WGS sequence"/>
</dbReference>
<dbReference type="OrthoDB" id="2677917at2759"/>
<evidence type="ECO:0000313" key="2">
    <source>
        <dbReference type="Proteomes" id="UP000053263"/>
    </source>
</evidence>
<sequence length="273" mass="31268">IARLKKDWNTPIYGFFKPTPVIGYKKDHRSHVFECLARNCKNRTRLVRRYLDTGDKMSTSNLLCVHARRCQLASWRILMSALRWVCMPGHLRGLGNARTAGTIRGCLHTALCRVGACRRAVRYRIHKKSELNCKKYNRRTWGPYAWQPHAIPMCARFFLMFVNAQKRIAKMLQKYNGTLSFATDAWTSPNHRTYVAITVHLEHDGIPLCLLLDLVEVVASHNSINLANTFAGVLQEFGIEHKVSDGTSQSIHAAHQNECNVPDPEYHIEQCLQ</sequence>
<dbReference type="EMBL" id="KN832583">
    <property type="protein sequence ID" value="KII83109.1"/>
    <property type="molecule type" value="Genomic_DNA"/>
</dbReference>
<dbReference type="AlphaFoldDB" id="A0A0C9T1Q1"/>
<dbReference type="SUPFAM" id="SSF53098">
    <property type="entry name" value="Ribonuclease H-like"/>
    <property type="match status" value="1"/>
</dbReference>
<dbReference type="HOGENOM" id="CLU_087375_1_0_1"/>
<protein>
    <recommendedName>
        <fullName evidence="3">DUF659 domain-containing protein</fullName>
    </recommendedName>
</protein>
<feature type="non-terminal residue" evidence="1">
    <location>
        <position position="1"/>
    </location>
</feature>
<reference evidence="1 2" key="1">
    <citation type="submission" date="2014-06" db="EMBL/GenBank/DDBJ databases">
        <title>Evolutionary Origins and Diversification of the Mycorrhizal Mutualists.</title>
        <authorList>
            <consortium name="DOE Joint Genome Institute"/>
            <consortium name="Mycorrhizal Genomics Consortium"/>
            <person name="Kohler A."/>
            <person name="Kuo A."/>
            <person name="Nagy L.G."/>
            <person name="Floudas D."/>
            <person name="Copeland A."/>
            <person name="Barry K.W."/>
            <person name="Cichocki N."/>
            <person name="Veneault-Fourrey C."/>
            <person name="LaButti K."/>
            <person name="Lindquist E.A."/>
            <person name="Lipzen A."/>
            <person name="Lundell T."/>
            <person name="Morin E."/>
            <person name="Murat C."/>
            <person name="Riley R."/>
            <person name="Ohm R."/>
            <person name="Sun H."/>
            <person name="Tunlid A."/>
            <person name="Henrissat B."/>
            <person name="Grigoriev I.V."/>
            <person name="Hibbett D.S."/>
            <person name="Martin F."/>
        </authorList>
    </citation>
    <scope>NUCLEOTIDE SEQUENCE [LARGE SCALE GENOMIC DNA]</scope>
    <source>
        <strain evidence="1 2">FD-325 SS-3</strain>
    </source>
</reference>
<evidence type="ECO:0008006" key="3">
    <source>
        <dbReference type="Google" id="ProtNLM"/>
    </source>
</evidence>
<accession>A0A0C9T1Q1</accession>